<dbReference type="Proteomes" id="UP000308744">
    <property type="component" value="Unassembled WGS sequence"/>
</dbReference>
<evidence type="ECO:0000313" key="2">
    <source>
        <dbReference type="Proteomes" id="UP000308744"/>
    </source>
</evidence>
<sequence>MSYPVWDVEDVMFDVEEEVLQEVESYTYDYNARETFVTGSGKTKRCDAKDAYIFWVIKCVATERYAHEAYSTDFGVEFLKILRQNYPRSITESEIRRSIKEALHVDNRTVNVTNFRFEWRVDECYITFDVESVYGIDTVTVQKGGYLSGRIN</sequence>
<keyword evidence="2" id="KW-1185">Reference proteome</keyword>
<gene>
    <name evidence="1" type="ORF">FC756_00885</name>
</gene>
<dbReference type="InterPro" id="IPR020288">
    <property type="entry name" value="Sheath_initiator"/>
</dbReference>
<comment type="caution">
    <text evidence="1">The sequence shown here is derived from an EMBL/GenBank/DDBJ whole genome shotgun (WGS) entry which is preliminary data.</text>
</comment>
<dbReference type="RefSeq" id="WP_107896737.1">
    <property type="nucleotide sequence ID" value="NZ_PYWM01000024.1"/>
</dbReference>
<dbReference type="Pfam" id="PF10934">
    <property type="entry name" value="Sheath_initiator"/>
    <property type="match status" value="1"/>
</dbReference>
<reference evidence="1 2" key="1">
    <citation type="submission" date="2019-04" db="EMBL/GenBank/DDBJ databases">
        <title>Lysinibacillus genome sequencing.</title>
        <authorList>
            <person name="Dunlap C."/>
        </authorList>
    </citation>
    <scope>NUCLEOTIDE SEQUENCE [LARGE SCALE GENOMIC DNA]</scope>
    <source>
        <strain evidence="1 2">CCTCC AB 2010389</strain>
    </source>
</reference>
<dbReference type="AlphaFoldDB" id="A0A4U2ZGT5"/>
<dbReference type="EMBL" id="SZPU01000002">
    <property type="protein sequence ID" value="TKI72651.1"/>
    <property type="molecule type" value="Genomic_DNA"/>
</dbReference>
<organism evidence="1 2">
    <name type="scientific">Lysinibacillus mangiferihumi</name>
    <dbReference type="NCBI Taxonomy" id="1130819"/>
    <lineage>
        <taxon>Bacteria</taxon>
        <taxon>Bacillati</taxon>
        <taxon>Bacillota</taxon>
        <taxon>Bacilli</taxon>
        <taxon>Bacillales</taxon>
        <taxon>Bacillaceae</taxon>
        <taxon>Lysinibacillus</taxon>
    </lineage>
</organism>
<protein>
    <submittedName>
        <fullName evidence="1">DUF2634 domain-containing protein</fullName>
    </submittedName>
</protein>
<name>A0A4U2ZGT5_9BACI</name>
<evidence type="ECO:0000313" key="1">
    <source>
        <dbReference type="EMBL" id="TKI72651.1"/>
    </source>
</evidence>
<proteinExistence type="predicted"/>
<accession>A0A4U2ZGT5</accession>